<dbReference type="InterPro" id="IPR027417">
    <property type="entry name" value="P-loop_NTPase"/>
</dbReference>
<organism evidence="3 4">
    <name type="scientific">Novimethylophilus kurashikiensis</name>
    <dbReference type="NCBI Taxonomy" id="1825523"/>
    <lineage>
        <taxon>Bacteria</taxon>
        <taxon>Pseudomonadati</taxon>
        <taxon>Pseudomonadota</taxon>
        <taxon>Betaproteobacteria</taxon>
        <taxon>Nitrosomonadales</taxon>
        <taxon>Methylophilaceae</taxon>
        <taxon>Novimethylophilus</taxon>
    </lineage>
</organism>
<dbReference type="Gene3D" id="1.10.8.60">
    <property type="match status" value="1"/>
</dbReference>
<gene>
    <name evidence="3" type="primary">hda</name>
    <name evidence="3" type="ORF">NMK_1197</name>
</gene>
<evidence type="ECO:0000259" key="2">
    <source>
        <dbReference type="Pfam" id="PF22688"/>
    </source>
</evidence>
<dbReference type="Proteomes" id="UP000245081">
    <property type="component" value="Unassembled WGS sequence"/>
</dbReference>
<dbReference type="SUPFAM" id="SSF52540">
    <property type="entry name" value="P-loop containing nucleoside triphosphate hydrolases"/>
    <property type="match status" value="1"/>
</dbReference>
<dbReference type="GO" id="GO:0032297">
    <property type="term" value="P:negative regulation of DNA-templated DNA replication initiation"/>
    <property type="evidence" value="ECO:0007669"/>
    <property type="project" value="InterPro"/>
</dbReference>
<dbReference type="NCBIfam" id="TIGR03420">
    <property type="entry name" value="DnaA_homol_Hda"/>
    <property type="match status" value="1"/>
</dbReference>
<feature type="domain" description="Chromosomal replication initiator protein DnaA ATPAse" evidence="1">
    <location>
        <begin position="83"/>
        <end position="147"/>
    </location>
</feature>
<sequence length="226" mass="25020">MKQMLLDFQPAPVPSLVNFVVGRNQELIDALRTLPLAEQGAASLYVWGESGSGKTHLLKAATALYLSRGLNAAYVEEATDWSRLSAYDAVAVDNVQNLDEDSQVGLFNLFNEFRDAGRPLIVAGRDAPQALEVRPDLRTRLGWGLVYQVQALSDDEKSQALQRHANERGFRLPQEVIDYLLAHVRRDLPTLMGVLDSLDKWSLTAKKPVTVSLLKQLLQPASSPTQ</sequence>
<dbReference type="PANTHER" id="PTHR30050">
    <property type="entry name" value="CHROMOSOMAL REPLICATION INITIATOR PROTEIN DNAA"/>
    <property type="match status" value="1"/>
</dbReference>
<reference evidence="3 4" key="1">
    <citation type="journal article" date="2018" name="Environ. Microbiol.">
        <title>Isolation and genomic characterization of Novimethylophilus kurashikiensis gen. nov. sp. nov., a new lanthanide-dependent methylotrophic species of Methylophilaceae.</title>
        <authorList>
            <person name="Lv H."/>
            <person name="Sahin N."/>
            <person name="Tani A."/>
        </authorList>
    </citation>
    <scope>NUCLEOTIDE SEQUENCE [LARGE SCALE GENOMIC DNA]</scope>
    <source>
        <strain evidence="3 4">La2-4</strain>
    </source>
</reference>
<accession>A0A2R5F5P2</accession>
<evidence type="ECO:0000259" key="1">
    <source>
        <dbReference type="Pfam" id="PF00308"/>
    </source>
</evidence>
<dbReference type="InterPro" id="IPR013317">
    <property type="entry name" value="DnaA_dom"/>
</dbReference>
<keyword evidence="4" id="KW-1185">Reference proteome</keyword>
<protein>
    <submittedName>
        <fullName evidence="3">DnaA-homolog protein</fullName>
    </submittedName>
</protein>
<dbReference type="GO" id="GO:0006270">
    <property type="term" value="P:DNA replication initiation"/>
    <property type="evidence" value="ECO:0007669"/>
    <property type="project" value="TreeGrafter"/>
</dbReference>
<evidence type="ECO:0000313" key="3">
    <source>
        <dbReference type="EMBL" id="GBG13646.1"/>
    </source>
</evidence>
<dbReference type="GO" id="GO:0003688">
    <property type="term" value="F:DNA replication origin binding"/>
    <property type="evidence" value="ECO:0007669"/>
    <property type="project" value="TreeGrafter"/>
</dbReference>
<dbReference type="GO" id="GO:0005886">
    <property type="term" value="C:plasma membrane"/>
    <property type="evidence" value="ECO:0007669"/>
    <property type="project" value="TreeGrafter"/>
</dbReference>
<dbReference type="OrthoDB" id="9784878at2"/>
<evidence type="ECO:0000313" key="4">
    <source>
        <dbReference type="Proteomes" id="UP000245081"/>
    </source>
</evidence>
<dbReference type="EMBL" id="BDOQ01000003">
    <property type="protein sequence ID" value="GBG13646.1"/>
    <property type="molecule type" value="Genomic_DNA"/>
</dbReference>
<dbReference type="PANTHER" id="PTHR30050:SF5">
    <property type="entry name" value="DNAA REGULATORY INACTIVATOR HDA"/>
    <property type="match status" value="1"/>
</dbReference>
<comment type="caution">
    <text evidence="3">The sequence shown here is derived from an EMBL/GenBank/DDBJ whole genome shotgun (WGS) entry which is preliminary data.</text>
</comment>
<feature type="domain" description="Hda lid" evidence="2">
    <location>
        <begin position="154"/>
        <end position="218"/>
    </location>
</feature>
<dbReference type="Gene3D" id="3.40.50.300">
    <property type="entry name" value="P-loop containing nucleotide triphosphate hydrolases"/>
    <property type="match status" value="1"/>
</dbReference>
<dbReference type="InterPro" id="IPR055199">
    <property type="entry name" value="Hda_lid"/>
</dbReference>
<dbReference type="AlphaFoldDB" id="A0A2R5F5P2"/>
<dbReference type="Pfam" id="PF22688">
    <property type="entry name" value="Hda_lid"/>
    <property type="match status" value="1"/>
</dbReference>
<proteinExistence type="predicted"/>
<name>A0A2R5F5P2_9PROT</name>
<dbReference type="InterPro" id="IPR017788">
    <property type="entry name" value="Hda"/>
</dbReference>
<dbReference type="Pfam" id="PF00308">
    <property type="entry name" value="Bac_DnaA"/>
    <property type="match status" value="1"/>
</dbReference>